<evidence type="ECO:0000313" key="8">
    <source>
        <dbReference type="EMBL" id="MBW7570584.1"/>
    </source>
</evidence>
<dbReference type="InterPro" id="IPR005498">
    <property type="entry name" value="T4SS_VirB10/TraB/TrbI"/>
</dbReference>
<accession>A0ABS7DHN4</accession>
<evidence type="ECO:0000256" key="2">
    <source>
        <dbReference type="ARBA" id="ARBA00010265"/>
    </source>
</evidence>
<dbReference type="CDD" id="cd16429">
    <property type="entry name" value="VirB10"/>
    <property type="match status" value="1"/>
</dbReference>
<organism evidence="8 9">
    <name type="scientific">Succinivibrio faecicola</name>
    <dbReference type="NCBI Taxonomy" id="2820300"/>
    <lineage>
        <taxon>Bacteria</taxon>
        <taxon>Pseudomonadati</taxon>
        <taxon>Pseudomonadota</taxon>
        <taxon>Gammaproteobacteria</taxon>
        <taxon>Aeromonadales</taxon>
        <taxon>Succinivibrionaceae</taxon>
        <taxon>Succinivibrio</taxon>
    </lineage>
</organism>
<proteinExistence type="inferred from homology"/>
<keyword evidence="5 7" id="KW-0472">Membrane</keyword>
<dbReference type="Gene3D" id="2.40.128.260">
    <property type="entry name" value="Type IV secretion system, VirB10/TraB/TrbI"/>
    <property type="match status" value="1"/>
</dbReference>
<comment type="similarity">
    <text evidence="2">Belongs to the TrbI/VirB10 family.</text>
</comment>
<evidence type="ECO:0000256" key="5">
    <source>
        <dbReference type="ARBA" id="ARBA00023136"/>
    </source>
</evidence>
<keyword evidence="9" id="KW-1185">Reference proteome</keyword>
<dbReference type="InterPro" id="IPR042217">
    <property type="entry name" value="T4SS_VirB10/TrbI"/>
</dbReference>
<dbReference type="RefSeq" id="WP_219937809.1">
    <property type="nucleotide sequence ID" value="NZ_JAGFNY010000022.1"/>
</dbReference>
<sequence>MKTVSRKYLYSGVLITFLIIIFTCTTFYEQKEAETTVIDENTVSLDEQIERINDIAENTIDNIEDAQFDEQRSQDTQDAHYENKEKFEDRKAKRQNSEEESLEEFYKNYTLYKEKHSLPLIEEQTDSNSSLYEDDYNDEANFVPDNNQNRTKGENSKKDNFKRRSYRKQEFSKALSAKSTVSLNTLGSTDGTLLSGSSIMDKGNSIESNLKNNYGSVNNPLSDKYSMFENSDYVLDHSVEPLKSPFALFQGSVIRARLITGINSELPGQITAIVTSDIYDSVKGRYLLIPRGTKVIGMYSSDVKMNAQRLFAGFSRLIFPDGSSLNLGAMPGQSLDGYAGIDANVDTHFLKNLLSGFLISTIQSTQEITADEYIYSRDHSSFVKRSSKNFVDNVATSSSKALTESINFSPTLDVEPGFMFSIAITKDIYFKGPYKG</sequence>
<keyword evidence="3 7" id="KW-0812">Transmembrane</keyword>
<evidence type="ECO:0000256" key="7">
    <source>
        <dbReference type="SAM" id="Phobius"/>
    </source>
</evidence>
<name>A0ABS7DHN4_9GAMM</name>
<comment type="caution">
    <text evidence="8">The sequence shown here is derived from an EMBL/GenBank/DDBJ whole genome shotgun (WGS) entry which is preliminary data.</text>
</comment>
<dbReference type="Pfam" id="PF03743">
    <property type="entry name" value="TrbI"/>
    <property type="match status" value="1"/>
</dbReference>
<gene>
    <name evidence="8" type="ORF">J5V48_06735</name>
</gene>
<feature type="transmembrane region" description="Helical" evidence="7">
    <location>
        <begin position="7"/>
        <end position="28"/>
    </location>
</feature>
<reference evidence="8 9" key="1">
    <citation type="submission" date="2021-03" db="EMBL/GenBank/DDBJ databases">
        <title>Succinivibrio sp. nov. isolated from feces of cow.</title>
        <authorList>
            <person name="Choi J.-Y."/>
        </authorList>
    </citation>
    <scope>NUCLEOTIDE SEQUENCE [LARGE SCALE GENOMIC DNA]</scope>
    <source>
        <strain evidence="8 9">AGMB01872</strain>
    </source>
</reference>
<dbReference type="Proteomes" id="UP000731465">
    <property type="component" value="Unassembled WGS sequence"/>
</dbReference>
<keyword evidence="4 7" id="KW-1133">Transmembrane helix</keyword>
<evidence type="ECO:0008006" key="10">
    <source>
        <dbReference type="Google" id="ProtNLM"/>
    </source>
</evidence>
<feature type="region of interest" description="Disordered" evidence="6">
    <location>
        <begin position="130"/>
        <end position="165"/>
    </location>
</feature>
<evidence type="ECO:0000256" key="4">
    <source>
        <dbReference type="ARBA" id="ARBA00022989"/>
    </source>
</evidence>
<comment type="subcellular location">
    <subcellularLocation>
        <location evidence="1">Membrane</location>
        <topology evidence="1">Single-pass membrane protein</topology>
    </subcellularLocation>
</comment>
<evidence type="ECO:0000256" key="6">
    <source>
        <dbReference type="SAM" id="MobiDB-lite"/>
    </source>
</evidence>
<evidence type="ECO:0000256" key="3">
    <source>
        <dbReference type="ARBA" id="ARBA00022692"/>
    </source>
</evidence>
<dbReference type="EMBL" id="JAGFNY010000022">
    <property type="protein sequence ID" value="MBW7570584.1"/>
    <property type="molecule type" value="Genomic_DNA"/>
</dbReference>
<evidence type="ECO:0000256" key="1">
    <source>
        <dbReference type="ARBA" id="ARBA00004167"/>
    </source>
</evidence>
<evidence type="ECO:0000313" key="9">
    <source>
        <dbReference type="Proteomes" id="UP000731465"/>
    </source>
</evidence>
<protein>
    <recommendedName>
        <fullName evidence="10">Conjugal transfer protein TrbI</fullName>
    </recommendedName>
</protein>